<reference evidence="3 4" key="1">
    <citation type="submission" date="2018-06" db="EMBL/GenBank/DDBJ databases">
        <title>Draft genome sequence of Burkholderia reimsis strain BE51 isolated from a French agricultural soil.</title>
        <authorList>
            <person name="Esmaeel Q."/>
        </authorList>
    </citation>
    <scope>NUCLEOTIDE SEQUENCE [LARGE SCALE GENOMIC DNA]</scope>
    <source>
        <strain evidence="3 4">BE51</strain>
    </source>
</reference>
<feature type="transmembrane region" description="Helical" evidence="1">
    <location>
        <begin position="720"/>
        <end position="742"/>
    </location>
</feature>
<keyword evidence="1" id="KW-1133">Transmembrane helix</keyword>
<feature type="domain" description="Toxin VasX N-terminal region" evidence="2">
    <location>
        <begin position="3"/>
        <end position="154"/>
    </location>
</feature>
<accession>A0A365QV83</accession>
<dbReference type="NCBIfam" id="NF041559">
    <property type="entry name" value="BTH_I2691_fam"/>
    <property type="match status" value="1"/>
</dbReference>
<evidence type="ECO:0000259" key="2">
    <source>
        <dbReference type="Pfam" id="PF20249"/>
    </source>
</evidence>
<protein>
    <recommendedName>
        <fullName evidence="2">Toxin VasX N-terminal region domain-containing protein</fullName>
    </recommendedName>
</protein>
<dbReference type="AlphaFoldDB" id="A0A365QV83"/>
<dbReference type="CDD" id="cd20707">
    <property type="entry name" value="MIX_III"/>
    <property type="match status" value="1"/>
</dbReference>
<dbReference type="InterPro" id="IPR046864">
    <property type="entry name" value="VasX_N"/>
</dbReference>
<feature type="transmembrane region" description="Helical" evidence="1">
    <location>
        <begin position="689"/>
        <end position="708"/>
    </location>
</feature>
<sequence>MSCKRTLTILPLRYGVIADDDKAGVEQLASSLPAHLGKKLNVKLSDSRYAVRSVREGYIYLFVQRRGKAYACEATYRVCDSGLLQPVWSYDPGVPVGGIENLGSWTLSVGDPEDIDEARILFTPDPLSPAKVDRYRDVALYRNRLQKFDLRTLARSCTNVEDVVDPHQLDATVAELRAGNHVRAKAVLERQAFPPFRSALKPGSAAEEVTAIYKSTRDTLKSAGVAVVLYDPIGVVQELNAWRNDAIEINRAWLQVADSQGITNERRHAVAEALDNIKEAMQRGYIESAGMDAQAKLRYARDSDLRMKARFGFIPQNLEELEKRYDPAEARQRAEKDAQHAFDRYQVLLDWDGAKASVQKEFSRRDKQAQQEMDKREPDHLDWLHSELLAEALDLYDRRDPVWGQAFAEQVVLCVVGMNGCASGAAKLGYWWSDIAIGKGNFAWRALTRNQVEIEEAAKLALAEAKAQAGDGMTLANMTAMLSAQNERFKNVADLLGKADAAVDAAVVAGTHRWFDAARLSRSLTLFAQAHQYLFKLLPHNAADRNLLVPMLGFIHANLGRSVTRLRLEELAAAGRSASEARVAGQVNAHIARVRNTLTQEFQNRGNGQFYKVRAGVIVALVESIALLTKAAGSDKGTKEYAELTAAGLVTAAAGFELAATGIESVAARYAPSTVLGRGASIALGGLKLFGGLLATVGGGISAAIALVDAAGAFREDRRVLGYAYLGQAMLSTAITALASVLSLSASGPYLRWLLQNTERTLLRLILPPLIRWSAALAVPEVTAMLGLALGWATAIGVVVAVVIWAILPDELESWCTHSCLGKRDPSSFWKPFKSEEKELVSLYEAFGALK</sequence>
<keyword evidence="4" id="KW-1185">Reference proteome</keyword>
<organism evidence="3 4">
    <name type="scientific">Burkholderia reimsis</name>
    <dbReference type="NCBI Taxonomy" id="2234132"/>
    <lineage>
        <taxon>Bacteria</taxon>
        <taxon>Pseudomonadati</taxon>
        <taxon>Pseudomonadota</taxon>
        <taxon>Betaproteobacteria</taxon>
        <taxon>Burkholderiales</taxon>
        <taxon>Burkholderiaceae</taxon>
        <taxon>Burkholderia</taxon>
    </lineage>
</organism>
<dbReference type="Proteomes" id="UP000252458">
    <property type="component" value="Unassembled WGS sequence"/>
</dbReference>
<name>A0A365QV83_9BURK</name>
<dbReference type="Pfam" id="PF20249">
    <property type="entry name" value="VasX_N"/>
    <property type="match status" value="1"/>
</dbReference>
<evidence type="ECO:0000313" key="4">
    <source>
        <dbReference type="Proteomes" id="UP000252458"/>
    </source>
</evidence>
<dbReference type="EMBL" id="QMFZ01000011">
    <property type="protein sequence ID" value="RBB39181.1"/>
    <property type="molecule type" value="Genomic_DNA"/>
</dbReference>
<feature type="transmembrane region" description="Helical" evidence="1">
    <location>
        <begin position="786"/>
        <end position="808"/>
    </location>
</feature>
<evidence type="ECO:0000256" key="1">
    <source>
        <dbReference type="SAM" id="Phobius"/>
    </source>
</evidence>
<proteinExistence type="predicted"/>
<evidence type="ECO:0000313" key="3">
    <source>
        <dbReference type="EMBL" id="RBB39181.1"/>
    </source>
</evidence>
<comment type="caution">
    <text evidence="3">The sequence shown here is derived from an EMBL/GenBank/DDBJ whole genome shotgun (WGS) entry which is preliminary data.</text>
</comment>
<keyword evidence="1" id="KW-0812">Transmembrane</keyword>
<gene>
    <name evidence="3" type="ORF">DPV79_15175</name>
</gene>
<dbReference type="InterPro" id="IPR048126">
    <property type="entry name" value="Toxin_VasX"/>
</dbReference>
<keyword evidence="1" id="KW-0472">Membrane</keyword>